<dbReference type="Gene3D" id="3.30.1370.10">
    <property type="entry name" value="K Homology domain, type 1"/>
    <property type="match status" value="1"/>
</dbReference>
<dbReference type="InterPro" id="IPR047368">
    <property type="entry name" value="KH-I_AKAP1"/>
</dbReference>
<organism evidence="4 5">
    <name type="scientific">Acipenser ruthenus</name>
    <name type="common">Sterlet sturgeon</name>
    <dbReference type="NCBI Taxonomy" id="7906"/>
    <lineage>
        <taxon>Eukaryota</taxon>
        <taxon>Metazoa</taxon>
        <taxon>Chordata</taxon>
        <taxon>Craniata</taxon>
        <taxon>Vertebrata</taxon>
        <taxon>Euteleostomi</taxon>
        <taxon>Actinopterygii</taxon>
        <taxon>Chondrostei</taxon>
        <taxon>Acipenseriformes</taxon>
        <taxon>Acipenseridae</taxon>
        <taxon>Acipenser</taxon>
    </lineage>
</organism>
<keyword evidence="5" id="KW-1185">Reference proteome</keyword>
<dbReference type="SUPFAM" id="SSF54791">
    <property type="entry name" value="Eukaryotic type KH-domain (KH-domain type I)"/>
    <property type="match status" value="1"/>
</dbReference>
<dbReference type="SUPFAM" id="SSF48371">
    <property type="entry name" value="ARM repeat"/>
    <property type="match status" value="1"/>
</dbReference>
<protein>
    <submittedName>
        <fullName evidence="4">Neurofibromin</fullName>
    </submittedName>
</protein>
<dbReference type="SMART" id="SM00322">
    <property type="entry name" value="KH"/>
    <property type="match status" value="1"/>
</dbReference>
<dbReference type="CDD" id="cd22395">
    <property type="entry name" value="KH-I_AKAP1"/>
    <property type="match status" value="1"/>
</dbReference>
<dbReference type="InterPro" id="IPR004088">
    <property type="entry name" value="KH_dom_type_1"/>
</dbReference>
<evidence type="ECO:0000313" key="4">
    <source>
        <dbReference type="EMBL" id="RXM92566.1"/>
    </source>
</evidence>
<dbReference type="InterPro" id="IPR036612">
    <property type="entry name" value="KH_dom_type_1_sf"/>
</dbReference>
<evidence type="ECO:0000256" key="2">
    <source>
        <dbReference type="SAM" id="MobiDB-lite"/>
    </source>
</evidence>
<dbReference type="GO" id="GO:0003723">
    <property type="term" value="F:RNA binding"/>
    <property type="evidence" value="ECO:0007669"/>
    <property type="project" value="UniProtKB-UniRule"/>
</dbReference>
<feature type="region of interest" description="Disordered" evidence="2">
    <location>
        <begin position="1"/>
        <end position="21"/>
    </location>
</feature>
<dbReference type="AlphaFoldDB" id="A0A444UWL1"/>
<dbReference type="InterPro" id="IPR050621">
    <property type="entry name" value="Tudor_domain_containing"/>
</dbReference>
<dbReference type="GO" id="GO:0005739">
    <property type="term" value="C:mitochondrion"/>
    <property type="evidence" value="ECO:0007669"/>
    <property type="project" value="TreeGrafter"/>
</dbReference>
<dbReference type="Pfam" id="PF00013">
    <property type="entry name" value="KH_1"/>
    <property type="match status" value="1"/>
</dbReference>
<accession>A0A444UWL1</accession>
<dbReference type="InterPro" id="IPR004087">
    <property type="entry name" value="KH_dom"/>
</dbReference>
<evidence type="ECO:0000256" key="1">
    <source>
        <dbReference type="PROSITE-ProRule" id="PRU00117"/>
    </source>
</evidence>
<reference evidence="4 5" key="1">
    <citation type="submission" date="2019-01" db="EMBL/GenBank/DDBJ databases">
        <title>Draft Genome and Complete Hox-Cluster Characterization of the Sterlet Sturgeon (Acipenser ruthenus).</title>
        <authorList>
            <person name="Wei Q."/>
        </authorList>
    </citation>
    <scope>NUCLEOTIDE SEQUENCE [LARGE SCALE GENOMIC DNA]</scope>
    <source>
        <strain evidence="4">WHYD16114868_AA</strain>
        <tissue evidence="4">Blood</tissue>
    </source>
</reference>
<comment type="caution">
    <text evidence="4">The sequence shown here is derived from an EMBL/GenBank/DDBJ whole genome shotgun (WGS) entry which is preliminary data.</text>
</comment>
<evidence type="ECO:0000313" key="5">
    <source>
        <dbReference type="Proteomes" id="UP000289886"/>
    </source>
</evidence>
<dbReference type="PANTHER" id="PTHR22948:SF65">
    <property type="entry name" value="A-KINASE ANCHORING PROTEIN 1"/>
    <property type="match status" value="1"/>
</dbReference>
<dbReference type="PROSITE" id="PS50084">
    <property type="entry name" value="KH_TYPE_1"/>
    <property type="match status" value="1"/>
</dbReference>
<name>A0A444UWL1_ACIRT</name>
<feature type="domain" description="K Homology" evidence="3">
    <location>
        <begin position="85"/>
        <end position="155"/>
    </location>
</feature>
<proteinExistence type="predicted"/>
<gene>
    <name evidence="4" type="ORF">EOD39_19995</name>
</gene>
<dbReference type="PANTHER" id="PTHR22948">
    <property type="entry name" value="TUDOR DOMAIN CONTAINING PROTEIN"/>
    <property type="match status" value="1"/>
</dbReference>
<keyword evidence="1" id="KW-0694">RNA-binding</keyword>
<dbReference type="GO" id="GO:0034237">
    <property type="term" value="F:protein kinase A regulatory subunit binding"/>
    <property type="evidence" value="ECO:0007669"/>
    <property type="project" value="TreeGrafter"/>
</dbReference>
<sequence>MDSVDSGCTLGVGETPRTNSQPSLQLLKSELTIWEIEVPKVRQRAVCAAGSDVNSMDSVDSGCTLGVGETPRTNSQPSLQLLKSELTIWEIEVPKHLVGRLIGKQGRYVSFLKQNSGAKIYISTLPYTQEFQICHIEGSQPQVDKALGLIGKKFKELDLTNLYAPPPLPLTLPSLPMTSWVRGRMHVGALRLAGRCVPGSRFAFQYNPSLQPRALVVFGCISKRVSHGQIKQIIRILSKGLESCLKGPDNYNSQVLIEATVIALTKLQPLLNKDSPMHKALFWVAIAVLQLDEVNLYSAGTALLEQNLHTLDSLRVFNDKSPEEVFMEIRKPLEWHCKQMDHFVGLNFNSNFNFALVGHLLKGYRHPSPTTVARTVRILHTLLALVGKHLNCDKFEVNTQSVAYLAALLTVSEEVRSRCSLKHRKSLLLSDISMENISMDTYSLHHTDPSCRTLRESQPWASPKVSDRYLVANYPTVGQISPRTRKSMSLDMGQPSQANTKKLLETQRIAASQQHPHLRKVSVSESNVLLDEEVLTDPKTQALLLTVLATLVKYTTDEFDQRILYEYLAEASVVFPKVFPVVHNLLDSKINTLLSLCQDPNLLNPIHGIVQSVVYHEESPPQYQPSYLQSFGFNGLWRFAGPFSKQTQIPDYAELIVKFLDALIDTYLPGIDEETSEESLRTPTSPYPPPVQSQLSITANLNLSNSMTSLATSQHSPGQEGEGSFTHSALVPLVTRFNQPAYSWEESQSKQVALVSMSAYIDGGVLRQRLFLNRQGKRGAFSIYRAHEQRADEARVRKPSPEAT</sequence>
<evidence type="ECO:0000259" key="3">
    <source>
        <dbReference type="SMART" id="SM00322"/>
    </source>
</evidence>
<dbReference type="Proteomes" id="UP000289886">
    <property type="component" value="Unassembled WGS sequence"/>
</dbReference>
<dbReference type="EMBL" id="SCEB01006051">
    <property type="protein sequence ID" value="RXM92566.1"/>
    <property type="molecule type" value="Genomic_DNA"/>
</dbReference>
<dbReference type="InterPro" id="IPR016024">
    <property type="entry name" value="ARM-type_fold"/>
</dbReference>
<dbReference type="GO" id="GO:0016020">
    <property type="term" value="C:membrane"/>
    <property type="evidence" value="ECO:0007669"/>
    <property type="project" value="TreeGrafter"/>
</dbReference>